<dbReference type="PANTHER" id="PTHR10642:SF26">
    <property type="entry name" value="RIBONUCLEASE H1"/>
    <property type="match status" value="1"/>
</dbReference>
<sequence>MNSWIKGWKRNGWKTATGSDVLNKDVLLKLDSLRQKVKVKFVHVRGHAGIDGNEKADELARKGAQMYTKQ</sequence>
<keyword evidence="4" id="KW-0540">Nuclease</keyword>
<dbReference type="InterPro" id="IPR036397">
    <property type="entry name" value="RNaseH_sf"/>
</dbReference>
<dbReference type="InterPro" id="IPR050092">
    <property type="entry name" value="RNase_H"/>
</dbReference>
<evidence type="ECO:0000259" key="8">
    <source>
        <dbReference type="PROSITE" id="PS50879"/>
    </source>
</evidence>
<dbReference type="EC" id="3.1.26.4" evidence="3"/>
<dbReference type="Gene3D" id="3.30.420.10">
    <property type="entry name" value="Ribonuclease H-like superfamily/Ribonuclease H"/>
    <property type="match status" value="1"/>
</dbReference>
<dbReference type="PANTHER" id="PTHR10642">
    <property type="entry name" value="RIBONUCLEASE H1"/>
    <property type="match status" value="1"/>
</dbReference>
<evidence type="ECO:0000256" key="2">
    <source>
        <dbReference type="ARBA" id="ARBA00005300"/>
    </source>
</evidence>
<evidence type="ECO:0000256" key="6">
    <source>
        <dbReference type="ARBA" id="ARBA00022759"/>
    </source>
</evidence>
<evidence type="ECO:0000256" key="5">
    <source>
        <dbReference type="ARBA" id="ARBA00022723"/>
    </source>
</evidence>
<dbReference type="InterPro" id="IPR012337">
    <property type="entry name" value="RNaseH-like_sf"/>
</dbReference>
<name>B6VBD1_CAEBE</name>
<keyword evidence="5" id="KW-0479">Metal-binding</keyword>
<keyword evidence="7" id="KW-0378">Hydrolase</keyword>
<dbReference type="PROSITE" id="PS50879">
    <property type="entry name" value="RNASE_H_1"/>
    <property type="match status" value="1"/>
</dbReference>
<evidence type="ECO:0000256" key="3">
    <source>
        <dbReference type="ARBA" id="ARBA00012180"/>
    </source>
</evidence>
<proteinExistence type="inferred from homology"/>
<keyword evidence="6" id="KW-0255">Endonuclease</keyword>
<dbReference type="SUPFAM" id="SSF53098">
    <property type="entry name" value="Ribonuclease H-like"/>
    <property type="match status" value="1"/>
</dbReference>
<dbReference type="Pfam" id="PF00075">
    <property type="entry name" value="RNase_H"/>
    <property type="match status" value="1"/>
</dbReference>
<gene>
    <name evidence="9" type="ORF">Cbre_JD04.009</name>
</gene>
<dbReference type="AlphaFoldDB" id="B6VBD1"/>
<evidence type="ECO:0000313" key="9">
    <source>
        <dbReference type="EMBL" id="ACI49024.1"/>
    </source>
</evidence>
<reference evidence="9" key="1">
    <citation type="journal article" date="2008" name="Genome Res.">
        <title>Multigenome DNA sequence conservation identifies Hox cis-regulatory elements.</title>
        <authorList>
            <person name="Kuntz S.G."/>
            <person name="Schwarz E.M."/>
            <person name="DeModena J.A."/>
            <person name="De Buysscher T."/>
            <person name="Trout D."/>
            <person name="Shizuya H."/>
            <person name="Sternberg P.W."/>
            <person name="Wold B.J."/>
        </authorList>
    </citation>
    <scope>NUCLEOTIDE SEQUENCE</scope>
    <source>
        <strain evidence="9">CB5161</strain>
    </source>
</reference>
<dbReference type="GO" id="GO:0046872">
    <property type="term" value="F:metal ion binding"/>
    <property type="evidence" value="ECO:0007669"/>
    <property type="project" value="UniProtKB-KW"/>
</dbReference>
<evidence type="ECO:0000256" key="7">
    <source>
        <dbReference type="ARBA" id="ARBA00022801"/>
    </source>
</evidence>
<feature type="domain" description="RNase H type-1" evidence="8">
    <location>
        <begin position="1"/>
        <end position="65"/>
    </location>
</feature>
<evidence type="ECO:0000256" key="4">
    <source>
        <dbReference type="ARBA" id="ARBA00022722"/>
    </source>
</evidence>
<protein>
    <recommendedName>
        <fullName evidence="3">ribonuclease H</fullName>
        <ecNumber evidence="3">3.1.26.4</ecNumber>
    </recommendedName>
</protein>
<accession>B6VBD1</accession>
<dbReference type="HOGENOM" id="CLU_2814863_0_0_1"/>
<comment type="catalytic activity">
    <reaction evidence="1">
        <text>Endonucleolytic cleavage to 5'-phosphomonoester.</text>
        <dbReference type="EC" id="3.1.26.4"/>
    </reaction>
</comment>
<dbReference type="GO" id="GO:0043137">
    <property type="term" value="P:DNA replication, removal of RNA primer"/>
    <property type="evidence" value="ECO:0007669"/>
    <property type="project" value="TreeGrafter"/>
</dbReference>
<dbReference type="InterPro" id="IPR002156">
    <property type="entry name" value="RNaseH_domain"/>
</dbReference>
<dbReference type="GO" id="GO:0004523">
    <property type="term" value="F:RNA-DNA hybrid ribonuclease activity"/>
    <property type="evidence" value="ECO:0007669"/>
    <property type="project" value="UniProtKB-EC"/>
</dbReference>
<dbReference type="GO" id="GO:0003676">
    <property type="term" value="F:nucleic acid binding"/>
    <property type="evidence" value="ECO:0007669"/>
    <property type="project" value="InterPro"/>
</dbReference>
<dbReference type="EMBL" id="FJ362356">
    <property type="protein sequence ID" value="ACI49024.1"/>
    <property type="molecule type" value="Genomic_DNA"/>
</dbReference>
<evidence type="ECO:0000256" key="1">
    <source>
        <dbReference type="ARBA" id="ARBA00000077"/>
    </source>
</evidence>
<comment type="similarity">
    <text evidence="2">Belongs to the RNase H family.</text>
</comment>
<organism evidence="9">
    <name type="scientific">Caenorhabditis brenneri</name>
    <name type="common">Nematode worm</name>
    <dbReference type="NCBI Taxonomy" id="135651"/>
    <lineage>
        <taxon>Eukaryota</taxon>
        <taxon>Metazoa</taxon>
        <taxon>Ecdysozoa</taxon>
        <taxon>Nematoda</taxon>
        <taxon>Chromadorea</taxon>
        <taxon>Rhabditida</taxon>
        <taxon>Rhabditina</taxon>
        <taxon>Rhabditomorpha</taxon>
        <taxon>Rhabditoidea</taxon>
        <taxon>Rhabditidae</taxon>
        <taxon>Peloderinae</taxon>
        <taxon>Caenorhabditis</taxon>
    </lineage>
</organism>